<dbReference type="RefSeq" id="WP_378072673.1">
    <property type="nucleotide sequence ID" value="NZ_JBHSBL010000029.1"/>
</dbReference>
<gene>
    <name evidence="2" type="ORF">ACFO0C_43240</name>
</gene>
<accession>A0ABV8J6G6</accession>
<name>A0ABV8J6G6_9ACTN</name>
<comment type="caution">
    <text evidence="2">The sequence shown here is derived from an EMBL/GenBank/DDBJ whole genome shotgun (WGS) entry which is preliminary data.</text>
</comment>
<feature type="chain" id="PRO_5046398759" evidence="1">
    <location>
        <begin position="41"/>
        <end position="135"/>
    </location>
</feature>
<reference evidence="3" key="1">
    <citation type="journal article" date="2019" name="Int. J. Syst. Evol. Microbiol.">
        <title>The Global Catalogue of Microorganisms (GCM) 10K type strain sequencing project: providing services to taxonomists for standard genome sequencing and annotation.</title>
        <authorList>
            <consortium name="The Broad Institute Genomics Platform"/>
            <consortium name="The Broad Institute Genome Sequencing Center for Infectious Disease"/>
            <person name="Wu L."/>
            <person name="Ma J."/>
        </authorList>
    </citation>
    <scope>NUCLEOTIDE SEQUENCE [LARGE SCALE GENOMIC DNA]</scope>
    <source>
        <strain evidence="3">TBRC 5832</strain>
    </source>
</reference>
<evidence type="ECO:0000313" key="3">
    <source>
        <dbReference type="Proteomes" id="UP001595867"/>
    </source>
</evidence>
<organism evidence="2 3">
    <name type="scientific">Actinoplanes subglobosus</name>
    <dbReference type="NCBI Taxonomy" id="1547892"/>
    <lineage>
        <taxon>Bacteria</taxon>
        <taxon>Bacillati</taxon>
        <taxon>Actinomycetota</taxon>
        <taxon>Actinomycetes</taxon>
        <taxon>Micromonosporales</taxon>
        <taxon>Micromonosporaceae</taxon>
        <taxon>Actinoplanes</taxon>
    </lineage>
</organism>
<dbReference type="Proteomes" id="UP001595867">
    <property type="component" value="Unassembled WGS sequence"/>
</dbReference>
<sequence length="135" mass="14062">MLKPNISSGKNGRKMSGSTLAVAFAAGAVAFAGVPSPAVAQDRIDYWCYGCFVLAAGPQADTGKVSVLLLDPKKGFGGERGKEWFDARKSPDRILATALAALTSGKTVSVNVAARTKDSAIDRIYLERAPEEGGS</sequence>
<evidence type="ECO:0000256" key="1">
    <source>
        <dbReference type="SAM" id="SignalP"/>
    </source>
</evidence>
<keyword evidence="3" id="KW-1185">Reference proteome</keyword>
<dbReference type="EMBL" id="JBHSBL010000029">
    <property type="protein sequence ID" value="MFC4071795.1"/>
    <property type="molecule type" value="Genomic_DNA"/>
</dbReference>
<keyword evidence="1" id="KW-0732">Signal</keyword>
<evidence type="ECO:0000313" key="2">
    <source>
        <dbReference type="EMBL" id="MFC4071795.1"/>
    </source>
</evidence>
<feature type="signal peptide" evidence="1">
    <location>
        <begin position="1"/>
        <end position="40"/>
    </location>
</feature>
<proteinExistence type="predicted"/>
<protein>
    <submittedName>
        <fullName evidence="2">Uncharacterized protein</fullName>
    </submittedName>
</protein>